<evidence type="ECO:0000256" key="4">
    <source>
        <dbReference type="ARBA" id="ARBA00022989"/>
    </source>
</evidence>
<evidence type="ECO:0000313" key="8">
    <source>
        <dbReference type="EMBL" id="SFF44967.1"/>
    </source>
</evidence>
<keyword evidence="3 6" id="KW-0812">Transmembrane</keyword>
<evidence type="ECO:0000256" key="5">
    <source>
        <dbReference type="ARBA" id="ARBA00023136"/>
    </source>
</evidence>
<dbReference type="EMBL" id="FONS01000015">
    <property type="protein sequence ID" value="SFF44967.1"/>
    <property type="molecule type" value="Genomic_DNA"/>
</dbReference>
<name>A0A1I2IVD2_9SPHI</name>
<dbReference type="STRING" id="34086.SAMN04488084_10839"/>
<feature type="transmembrane region" description="Helical" evidence="6">
    <location>
        <begin position="113"/>
        <end position="137"/>
    </location>
</feature>
<sequence length="147" mass="16508">MSSEKFSLKSLFNLIPPRLMALIRFGITGVSGLFIDFALTWFFKDELGINKFAANGIGFSAAVISNFLINRNWTFKGTKAKAAPQFTAFLMVSVIGLLLNSGIIYLLDNVLHVNFYLSKAIAIFLVFFWNFSANYFFVFKTVKSSKS</sequence>
<dbReference type="InterPro" id="IPR007267">
    <property type="entry name" value="GtrA_DPMS_TM"/>
</dbReference>
<dbReference type="AlphaFoldDB" id="A0A1I2IVD2"/>
<dbReference type="RefSeq" id="WP_234797590.1">
    <property type="nucleotide sequence ID" value="NZ_FONS01000015.1"/>
</dbReference>
<dbReference type="PANTHER" id="PTHR38459:SF1">
    <property type="entry name" value="PROPHAGE BACTOPRENOL-LINKED GLUCOSE TRANSLOCASE HOMOLOG"/>
    <property type="match status" value="1"/>
</dbReference>
<proteinExistence type="inferred from homology"/>
<dbReference type="Proteomes" id="UP000183129">
    <property type="component" value="Unassembled WGS sequence"/>
</dbReference>
<comment type="similarity">
    <text evidence="2">Belongs to the GtrA family.</text>
</comment>
<evidence type="ECO:0000259" key="7">
    <source>
        <dbReference type="Pfam" id="PF04138"/>
    </source>
</evidence>
<evidence type="ECO:0000256" key="1">
    <source>
        <dbReference type="ARBA" id="ARBA00004141"/>
    </source>
</evidence>
<evidence type="ECO:0000256" key="6">
    <source>
        <dbReference type="SAM" id="Phobius"/>
    </source>
</evidence>
<keyword evidence="5 6" id="KW-0472">Membrane</keyword>
<feature type="domain" description="GtrA/DPMS transmembrane" evidence="7">
    <location>
        <begin position="24"/>
        <end position="139"/>
    </location>
</feature>
<dbReference type="PANTHER" id="PTHR38459">
    <property type="entry name" value="PROPHAGE BACTOPRENOL-LINKED GLUCOSE TRANSLOCASE HOMOLOG"/>
    <property type="match status" value="1"/>
</dbReference>
<feature type="transmembrane region" description="Helical" evidence="6">
    <location>
        <begin position="21"/>
        <end position="43"/>
    </location>
</feature>
<comment type="subcellular location">
    <subcellularLocation>
        <location evidence="1">Membrane</location>
        <topology evidence="1">Multi-pass membrane protein</topology>
    </subcellularLocation>
</comment>
<feature type="transmembrane region" description="Helical" evidence="6">
    <location>
        <begin position="49"/>
        <end position="69"/>
    </location>
</feature>
<gene>
    <name evidence="8" type="ORF">SAMN03003324_03928</name>
</gene>
<keyword evidence="4 6" id="KW-1133">Transmembrane helix</keyword>
<dbReference type="GO" id="GO:0005886">
    <property type="term" value="C:plasma membrane"/>
    <property type="evidence" value="ECO:0007669"/>
    <property type="project" value="TreeGrafter"/>
</dbReference>
<dbReference type="GO" id="GO:0000271">
    <property type="term" value="P:polysaccharide biosynthetic process"/>
    <property type="evidence" value="ECO:0007669"/>
    <property type="project" value="InterPro"/>
</dbReference>
<dbReference type="Pfam" id="PF04138">
    <property type="entry name" value="GtrA_DPMS_TM"/>
    <property type="match status" value="1"/>
</dbReference>
<organism evidence="8 9">
    <name type="scientific">Pedobacter antarcticus</name>
    <dbReference type="NCBI Taxonomy" id="34086"/>
    <lineage>
        <taxon>Bacteria</taxon>
        <taxon>Pseudomonadati</taxon>
        <taxon>Bacteroidota</taxon>
        <taxon>Sphingobacteriia</taxon>
        <taxon>Sphingobacteriales</taxon>
        <taxon>Sphingobacteriaceae</taxon>
        <taxon>Pedobacter</taxon>
    </lineage>
</organism>
<evidence type="ECO:0000256" key="3">
    <source>
        <dbReference type="ARBA" id="ARBA00022692"/>
    </source>
</evidence>
<protein>
    <submittedName>
        <fullName evidence="8">Putative flippase GtrA (Transmembrane translocase of bactoprenol-linked glucose)</fullName>
    </submittedName>
</protein>
<reference evidence="8 9" key="1">
    <citation type="submission" date="2016-10" db="EMBL/GenBank/DDBJ databases">
        <authorList>
            <person name="de Groot N.N."/>
        </authorList>
    </citation>
    <scope>NUCLEOTIDE SEQUENCE [LARGE SCALE GENOMIC DNA]</scope>
    <source>
        <strain evidence="8 9">ATCC 51969</strain>
    </source>
</reference>
<dbReference type="InterPro" id="IPR051401">
    <property type="entry name" value="GtrA_CellWall_Glycosyl"/>
</dbReference>
<evidence type="ECO:0000256" key="2">
    <source>
        <dbReference type="ARBA" id="ARBA00009399"/>
    </source>
</evidence>
<feature type="transmembrane region" description="Helical" evidence="6">
    <location>
        <begin position="89"/>
        <end position="107"/>
    </location>
</feature>
<evidence type="ECO:0000313" key="9">
    <source>
        <dbReference type="Proteomes" id="UP000183129"/>
    </source>
</evidence>
<accession>A0A1I2IVD2</accession>